<proteinExistence type="inferred from homology"/>
<reference evidence="6 7" key="1">
    <citation type="journal article" date="2011" name="Plasmid">
        <title>Streptomyces turgidiscabies Car8 contains a modular pathogenicity island that shares virulence genes with other actinobacterial plant pathogens.</title>
        <authorList>
            <person name="Huguet-Tapia J.C."/>
            <person name="Badger J.H."/>
            <person name="Loria R."/>
            <person name="Pettis G.S."/>
        </authorList>
    </citation>
    <scope>NUCLEOTIDE SEQUENCE [LARGE SCALE GENOMIC DNA]</scope>
    <source>
        <strain evidence="6 7">Car8</strain>
    </source>
</reference>
<evidence type="ECO:0000259" key="5">
    <source>
        <dbReference type="PROSITE" id="PS51462"/>
    </source>
</evidence>
<dbReference type="InterPro" id="IPR020476">
    <property type="entry name" value="Nudix_hydrolase"/>
</dbReference>
<dbReference type="Proteomes" id="UP000010931">
    <property type="component" value="Unassembled WGS sequence"/>
</dbReference>
<dbReference type="EMBL" id="AEJB01000623">
    <property type="protein sequence ID" value="ELP62285.1"/>
    <property type="molecule type" value="Genomic_DNA"/>
</dbReference>
<dbReference type="PROSITE" id="PS51462">
    <property type="entry name" value="NUDIX"/>
    <property type="match status" value="1"/>
</dbReference>
<evidence type="ECO:0000256" key="2">
    <source>
        <dbReference type="ARBA" id="ARBA00005582"/>
    </source>
</evidence>
<dbReference type="GeneID" id="97406142"/>
<dbReference type="PANTHER" id="PTHR43046:SF16">
    <property type="entry name" value="ADP-RIBOSE PYROPHOSPHATASE YJHB-RELATED"/>
    <property type="match status" value="1"/>
</dbReference>
<organism evidence="6 7">
    <name type="scientific">Streptomyces turgidiscabies (strain Car8)</name>
    <dbReference type="NCBI Taxonomy" id="698760"/>
    <lineage>
        <taxon>Bacteria</taxon>
        <taxon>Bacillati</taxon>
        <taxon>Actinomycetota</taxon>
        <taxon>Actinomycetes</taxon>
        <taxon>Kitasatosporales</taxon>
        <taxon>Streptomycetaceae</taxon>
        <taxon>Streptomyces</taxon>
    </lineage>
</organism>
<dbReference type="SUPFAM" id="SSF55811">
    <property type="entry name" value="Nudix"/>
    <property type="match status" value="1"/>
</dbReference>
<keyword evidence="3 4" id="KW-0378">Hydrolase</keyword>
<dbReference type="PRINTS" id="PR00502">
    <property type="entry name" value="NUDIXFAMILY"/>
</dbReference>
<comment type="similarity">
    <text evidence="2 4">Belongs to the Nudix hydrolase family.</text>
</comment>
<evidence type="ECO:0000256" key="4">
    <source>
        <dbReference type="RuleBase" id="RU003476"/>
    </source>
</evidence>
<comment type="cofactor">
    <cofactor evidence="1">
        <name>Mg(2+)</name>
        <dbReference type="ChEBI" id="CHEBI:18420"/>
    </cofactor>
</comment>
<evidence type="ECO:0000256" key="1">
    <source>
        <dbReference type="ARBA" id="ARBA00001946"/>
    </source>
</evidence>
<dbReference type="GO" id="GO:0016787">
    <property type="term" value="F:hydrolase activity"/>
    <property type="evidence" value="ECO:0007669"/>
    <property type="project" value="UniProtKB-KW"/>
</dbReference>
<evidence type="ECO:0000313" key="7">
    <source>
        <dbReference type="Proteomes" id="UP000010931"/>
    </source>
</evidence>
<name>L7EV70_STRT8</name>
<dbReference type="PROSITE" id="PS00893">
    <property type="entry name" value="NUDIX_BOX"/>
    <property type="match status" value="1"/>
</dbReference>
<keyword evidence="7" id="KW-1185">Reference proteome</keyword>
<sequence>MTDHRATLAPAFGSMTVLVAAVIVHDKAADRVVLLQRGPRAKFGQGMWDLPLGKSEPGEPITDTAVRELYEETGLTVRPEALEAVHIVHGSQGVQAPNGFLTVVFATHDWTGEPENREPDKHAQVRWFDVAELPQAPGEFVRSSAGALRRYLDGGPLISLAGWG</sequence>
<dbReference type="InterPro" id="IPR020084">
    <property type="entry name" value="NUDIX_hydrolase_CS"/>
</dbReference>
<evidence type="ECO:0000313" key="6">
    <source>
        <dbReference type="EMBL" id="ELP62285.1"/>
    </source>
</evidence>
<dbReference type="STRING" id="85558.T45_06641"/>
<dbReference type="InterPro" id="IPR015797">
    <property type="entry name" value="NUDIX_hydrolase-like_dom_sf"/>
</dbReference>
<dbReference type="InterPro" id="IPR000086">
    <property type="entry name" value="NUDIX_hydrolase_dom"/>
</dbReference>
<gene>
    <name evidence="6" type="ORF">STRTUCAR8_04727</name>
</gene>
<dbReference type="PATRIC" id="fig|698760.3.peg.8750"/>
<dbReference type="Pfam" id="PF00293">
    <property type="entry name" value="NUDIX"/>
    <property type="match status" value="1"/>
</dbReference>
<dbReference type="PANTHER" id="PTHR43046">
    <property type="entry name" value="GDP-MANNOSE MANNOSYL HYDROLASE"/>
    <property type="match status" value="1"/>
</dbReference>
<feature type="domain" description="Nudix hydrolase" evidence="5">
    <location>
        <begin position="15"/>
        <end position="150"/>
    </location>
</feature>
<dbReference type="Gene3D" id="3.90.79.10">
    <property type="entry name" value="Nucleoside Triphosphate Pyrophosphohydrolase"/>
    <property type="match status" value="1"/>
</dbReference>
<comment type="caution">
    <text evidence="6">The sequence shown here is derived from an EMBL/GenBank/DDBJ whole genome shotgun (WGS) entry which is preliminary data.</text>
</comment>
<dbReference type="RefSeq" id="WP_006382824.1">
    <property type="nucleotide sequence ID" value="NZ_AEJB01000623.1"/>
</dbReference>
<evidence type="ECO:0000256" key="3">
    <source>
        <dbReference type="ARBA" id="ARBA00022801"/>
    </source>
</evidence>
<dbReference type="AlphaFoldDB" id="L7EV70"/>
<protein>
    <submittedName>
        <fullName evidence="6">Hydrolase, NUDIX family</fullName>
    </submittedName>
</protein>
<accession>L7EV70</accession>